<evidence type="ECO:0000256" key="1">
    <source>
        <dbReference type="ARBA" id="ARBA00023015"/>
    </source>
</evidence>
<dbReference type="AlphaFoldDB" id="A0A728K7V6"/>
<keyword evidence="1" id="KW-0805">Transcription regulation</keyword>
<dbReference type="Gene3D" id="1.10.10.2690">
    <property type="match status" value="1"/>
</dbReference>
<dbReference type="InterPro" id="IPR053721">
    <property type="entry name" value="Fimbrial_Adhesin_Reg"/>
</dbReference>
<sequence>MSPTDVLYQKTQKPYLLSKKKKFLTTGKVPDDVFWLLIEISAIRSEKLIQALYDHLVHGTPRKSICERYGVNNGYISTSLSRLEKVNHMVIQLIPHHVKWCAQKNNEINQ</sequence>
<name>A0A728K7V6_SALER</name>
<evidence type="ECO:0000313" key="3">
    <source>
        <dbReference type="EMBL" id="HAE2645440.1"/>
    </source>
</evidence>
<evidence type="ECO:0000256" key="2">
    <source>
        <dbReference type="ARBA" id="ARBA00023163"/>
    </source>
</evidence>
<accession>A0A728K7V6</accession>
<organism evidence="3">
    <name type="scientific">Salmonella enterica</name>
    <name type="common">Salmonella choleraesuis</name>
    <dbReference type="NCBI Taxonomy" id="28901"/>
    <lineage>
        <taxon>Bacteria</taxon>
        <taxon>Pseudomonadati</taxon>
        <taxon>Pseudomonadota</taxon>
        <taxon>Gammaproteobacteria</taxon>
        <taxon>Enterobacterales</taxon>
        <taxon>Enterobacteriaceae</taxon>
        <taxon>Salmonella</taxon>
    </lineage>
</organism>
<dbReference type="Pfam" id="PF03333">
    <property type="entry name" value="PapB"/>
    <property type="match status" value="1"/>
</dbReference>
<comment type="caution">
    <text evidence="3">The sequence shown here is derived from an EMBL/GenBank/DDBJ whole genome shotgun (WGS) entry which is preliminary data.</text>
</comment>
<proteinExistence type="predicted"/>
<dbReference type="InterPro" id="IPR004356">
    <property type="entry name" value="Adhesin_operon_reg_prot"/>
</dbReference>
<dbReference type="PRINTS" id="PR01554">
    <property type="entry name" value="FIMREGULATRY"/>
</dbReference>
<reference evidence="3" key="2">
    <citation type="submission" date="2018-07" db="EMBL/GenBank/DDBJ databases">
        <authorList>
            <consortium name="NCBI Pathogen Detection Project"/>
        </authorList>
    </citation>
    <scope>NUCLEOTIDE SEQUENCE</scope>
    <source>
        <strain evidence="3">SAL3357</strain>
    </source>
</reference>
<reference evidence="3" key="1">
    <citation type="journal article" date="2018" name="Genome Biol.">
        <title>SKESA: strategic k-mer extension for scrupulous assemblies.</title>
        <authorList>
            <person name="Souvorov A."/>
            <person name="Agarwala R."/>
            <person name="Lipman D.J."/>
        </authorList>
    </citation>
    <scope>NUCLEOTIDE SEQUENCE</scope>
    <source>
        <strain evidence="3">SAL3357</strain>
    </source>
</reference>
<dbReference type="EMBL" id="DAARJD010000023">
    <property type="protein sequence ID" value="HAE2645440.1"/>
    <property type="molecule type" value="Genomic_DNA"/>
</dbReference>
<keyword evidence="2" id="KW-0804">Transcription</keyword>
<gene>
    <name evidence="3" type="ORF">GNA85_004077</name>
</gene>
<dbReference type="GO" id="GO:0006355">
    <property type="term" value="P:regulation of DNA-templated transcription"/>
    <property type="evidence" value="ECO:0007669"/>
    <property type="project" value="InterPro"/>
</dbReference>
<protein>
    <submittedName>
        <fullName evidence="3">Uncharacterized protein</fullName>
    </submittedName>
</protein>